<reference evidence="2" key="1">
    <citation type="submission" date="2006-03" db="EMBL/GenBank/DDBJ databases">
        <title>Complete sequence of chromosome of Psychrobacter cryohalolentis K5.</title>
        <authorList>
            <consortium name="US DOE Joint Genome Institute"/>
            <person name="Copeland A."/>
            <person name="Lucas S."/>
            <person name="Lapidus A."/>
            <person name="Barry K."/>
            <person name="Detter J.C."/>
            <person name="Glavina del Rio T."/>
            <person name="Hammon N."/>
            <person name="Israni S."/>
            <person name="Dalin E."/>
            <person name="Tice H."/>
            <person name="Pitluck S."/>
            <person name="Brettin T."/>
            <person name="Bruce D."/>
            <person name="Han C."/>
            <person name="Tapia R."/>
            <person name="Sims D.R."/>
            <person name="Gilna P."/>
            <person name="Schmutz J."/>
            <person name="Larimer F."/>
            <person name="Land M."/>
            <person name="Hauser L."/>
            <person name="Kyrpides N."/>
            <person name="Kim E."/>
            <person name="Richardson P."/>
        </authorList>
    </citation>
    <scope>NUCLEOTIDE SEQUENCE</scope>
    <source>
        <strain evidence="2">K5</strain>
    </source>
</reference>
<gene>
    <name evidence="2" type="ordered locus">Pcryo_2369</name>
</gene>
<dbReference type="AlphaFoldDB" id="Q1Q857"/>
<evidence type="ECO:0000259" key="1">
    <source>
        <dbReference type="Pfam" id="PF10593"/>
    </source>
</evidence>
<feature type="domain" description="Putative endonuclease Z1" evidence="1">
    <location>
        <begin position="402"/>
        <end position="625"/>
    </location>
</feature>
<evidence type="ECO:0000313" key="2">
    <source>
        <dbReference type="EMBL" id="ABE76146.1"/>
    </source>
</evidence>
<dbReference type="STRING" id="335284.Pcryo_2369"/>
<keyword evidence="3" id="KW-1185">Reference proteome</keyword>
<sequence>MNTDMINLIYSISVKLLELNTNLSVSEAVSEAMSTFNIDQMSELDVFNNIVNNLNLFRNTKQENAHVLDDQEITPWLHTVSSDKYYSDRYYTYLQNEERLPARVVDVMKRTNEDILERLGNPNIDTPFKRQGLVVGNVQSGKTANYLSLINLAADYDYKLIILITGIHNNLRSQTQKRVNKGFIGVNSEEQKLTGVGVTNNPVLDKEIKAKQPHCLTSLTEDFSGKIRKTTAVRLENAKNPVIMVIKKNHHTLGNVIKWLRNNEQGQRFINEPVLIIDDEADNASINTSKHPNETTKINGQIRETFNLFRQGSYIGYTATPFANIFIDPANHDEALADDLFPKHFIFTLVPPSNYLGPAQFFLGEDGEPNYDSPYVEFIQDNEDSIPLKKPKDFVLTELPKSLTLALYEYLVTIVIKSVRSVSNKHTSMLINISHKTQEQADAQYLVSQTLEEIRLAVKFHGAKPQQERLKNPHLEGLYRKFLPHLNKQNVDELFTQLQKVIDSVKVRVINSESKDKLDYDNYENGLNVIAIGGYSLSRGFTLEGLTISYLIRNTAMADTLLQMGRWFGYREQYDDLCKLYIPDASFEWYAFIAQSIEELRSEFSIMEQNGLTPAEFGLKVRTSNTGLLITARNKMHHTEAVTLSESFSEEAFTLRGIALNNLLSQRKLFTDFALKSADLYGFKPVYNYVRAENDKQFHLIQKVGIDEVINLLNEYEHSIDDNGRKEALISYIEEREDELATWDIAIHKSYLGENALSQVRTFAKSCYHSDHVKTADGGGRILRPWEEAFGLTDEQYASAEQQKEKSKVKQTARFYRRNRSRPLLVLKSFDLYVGSKKEGDKKGDDPKYQDVPAYAISFPKSSNHNPVSYLVNKVFMEDYFGDEDESDEMEEGYE</sequence>
<dbReference type="Gene3D" id="3.40.50.300">
    <property type="entry name" value="P-loop containing nucleotide triphosphate hydrolases"/>
    <property type="match status" value="1"/>
</dbReference>
<dbReference type="KEGG" id="pcr:Pcryo_2369"/>
<dbReference type="InterPro" id="IPR018310">
    <property type="entry name" value="Put_endonuclease_Z1-dom"/>
</dbReference>
<dbReference type="GO" id="GO:0004519">
    <property type="term" value="F:endonuclease activity"/>
    <property type="evidence" value="ECO:0007669"/>
    <property type="project" value="UniProtKB-KW"/>
</dbReference>
<name>Q1Q857_PSYCK</name>
<dbReference type="InterPro" id="IPR027417">
    <property type="entry name" value="P-loop_NTPase"/>
</dbReference>
<keyword evidence="2" id="KW-0540">Nuclease</keyword>
<accession>Q1Q857</accession>
<dbReference type="Pfam" id="PF10593">
    <property type="entry name" value="Z1"/>
    <property type="match status" value="1"/>
</dbReference>
<organism evidence="2 3">
    <name type="scientific">Psychrobacter cryohalolentis (strain ATCC BAA-1226 / DSM 17306 / VKM B-2378 / K5)</name>
    <dbReference type="NCBI Taxonomy" id="335284"/>
    <lineage>
        <taxon>Bacteria</taxon>
        <taxon>Pseudomonadati</taxon>
        <taxon>Pseudomonadota</taxon>
        <taxon>Gammaproteobacteria</taxon>
        <taxon>Moraxellales</taxon>
        <taxon>Moraxellaceae</taxon>
        <taxon>Psychrobacter</taxon>
    </lineage>
</organism>
<dbReference type="SUPFAM" id="SSF52540">
    <property type="entry name" value="P-loop containing nucleoside triphosphate hydrolases"/>
    <property type="match status" value="1"/>
</dbReference>
<dbReference type="eggNOG" id="COG1100">
    <property type="taxonomic scope" value="Bacteria"/>
</dbReference>
<dbReference type="RefSeq" id="WP_011514674.1">
    <property type="nucleotide sequence ID" value="NC_007969.1"/>
</dbReference>
<keyword evidence="2" id="KW-0255">Endonuclease</keyword>
<dbReference type="EMBL" id="CP000323">
    <property type="protein sequence ID" value="ABE76146.1"/>
    <property type="molecule type" value="Genomic_DNA"/>
</dbReference>
<dbReference type="HOGENOM" id="CLU_007800_1_0_6"/>
<proteinExistence type="predicted"/>
<evidence type="ECO:0000313" key="3">
    <source>
        <dbReference type="Proteomes" id="UP000002425"/>
    </source>
</evidence>
<protein>
    <submittedName>
        <fullName evidence="2">Endonuclease</fullName>
    </submittedName>
</protein>
<keyword evidence="2" id="KW-0378">Hydrolase</keyword>
<dbReference type="Proteomes" id="UP000002425">
    <property type="component" value="Chromosome"/>
</dbReference>